<dbReference type="RefSeq" id="WP_264226993.1">
    <property type="nucleotide sequence ID" value="NZ_CP107716.1"/>
</dbReference>
<evidence type="ECO:0000313" key="3">
    <source>
        <dbReference type="EMBL" id="UYQ73407.1"/>
    </source>
</evidence>
<reference evidence="3" key="1">
    <citation type="submission" date="2022-10" db="EMBL/GenBank/DDBJ databases">
        <title>YIM 151497 complete genome.</title>
        <authorList>
            <person name="Chen X."/>
        </authorList>
    </citation>
    <scope>NUCLEOTIDE SEQUENCE</scope>
    <source>
        <strain evidence="3">YIM 151497</strain>
    </source>
</reference>
<accession>A0ABY6IVH6</accession>
<evidence type="ECO:0000313" key="4">
    <source>
        <dbReference type="Proteomes" id="UP001163882"/>
    </source>
</evidence>
<feature type="transmembrane region" description="Helical" evidence="1">
    <location>
        <begin position="12"/>
        <end position="37"/>
    </location>
</feature>
<keyword evidence="1" id="KW-1133">Transmembrane helix</keyword>
<evidence type="ECO:0000256" key="1">
    <source>
        <dbReference type="SAM" id="Phobius"/>
    </source>
</evidence>
<dbReference type="Pfam" id="PF13115">
    <property type="entry name" value="YtkA"/>
    <property type="match status" value="1"/>
</dbReference>
<organism evidence="3 4">
    <name type="scientific">Pelagibacterium flavum</name>
    <dbReference type="NCBI Taxonomy" id="2984530"/>
    <lineage>
        <taxon>Bacteria</taxon>
        <taxon>Pseudomonadati</taxon>
        <taxon>Pseudomonadota</taxon>
        <taxon>Alphaproteobacteria</taxon>
        <taxon>Hyphomicrobiales</taxon>
        <taxon>Devosiaceae</taxon>
        <taxon>Pelagibacterium</taxon>
    </lineage>
</organism>
<keyword evidence="1" id="KW-0472">Membrane</keyword>
<name>A0ABY6IVH6_9HYPH</name>
<keyword evidence="4" id="KW-1185">Reference proteome</keyword>
<gene>
    <name evidence="3" type="ORF">OF122_06510</name>
</gene>
<keyword evidence="1" id="KW-0812">Transmembrane</keyword>
<evidence type="ECO:0000259" key="2">
    <source>
        <dbReference type="Pfam" id="PF13115"/>
    </source>
</evidence>
<feature type="domain" description="YtkA-like" evidence="2">
    <location>
        <begin position="78"/>
        <end position="129"/>
    </location>
</feature>
<sequence length="147" mass="15567">MKAKGKSRRRKASGISLVMIWTVGTLFFGLVLILASIPLVSNPAQRATGEDTVDTSGITVNVSASLADDRTLTVFIRSPVDRADIIDPRVKIEMPGHQMTVDADVLSAGPGAFQASVMLPMAGQWEVQVSIGEDVIRLPVDANPAGP</sequence>
<dbReference type="InterPro" id="IPR032693">
    <property type="entry name" value="YtkA-like_dom"/>
</dbReference>
<proteinExistence type="predicted"/>
<dbReference type="Proteomes" id="UP001163882">
    <property type="component" value="Chromosome"/>
</dbReference>
<dbReference type="EMBL" id="CP107716">
    <property type="protein sequence ID" value="UYQ73407.1"/>
    <property type="molecule type" value="Genomic_DNA"/>
</dbReference>
<protein>
    <submittedName>
        <fullName evidence="3">FixH family protein</fullName>
    </submittedName>
</protein>